<reference evidence="3" key="1">
    <citation type="submission" date="2017-01" db="EMBL/GenBank/DDBJ databases">
        <authorList>
            <person name="Varghese N."/>
            <person name="Submissions S."/>
        </authorList>
    </citation>
    <scope>NUCLEOTIDE SEQUENCE [LARGE SCALE GENOMIC DNA]</scope>
    <source>
        <strain evidence="3">DSM 29591</strain>
    </source>
</reference>
<dbReference type="Proteomes" id="UP000186997">
    <property type="component" value="Unassembled WGS sequence"/>
</dbReference>
<gene>
    <name evidence="2" type="ORF">SAMN05421665_3209</name>
</gene>
<accession>A0A1R3XK89</accession>
<evidence type="ECO:0000313" key="2">
    <source>
        <dbReference type="EMBL" id="SIT90743.1"/>
    </source>
</evidence>
<evidence type="ECO:0000256" key="1">
    <source>
        <dbReference type="SAM" id="SignalP"/>
    </source>
</evidence>
<evidence type="ECO:0000313" key="3">
    <source>
        <dbReference type="Proteomes" id="UP000186997"/>
    </source>
</evidence>
<dbReference type="OrthoDB" id="8361570at2"/>
<organism evidence="2 3">
    <name type="scientific">Yoonia rosea</name>
    <dbReference type="NCBI Taxonomy" id="287098"/>
    <lineage>
        <taxon>Bacteria</taxon>
        <taxon>Pseudomonadati</taxon>
        <taxon>Pseudomonadota</taxon>
        <taxon>Alphaproteobacteria</taxon>
        <taxon>Rhodobacterales</taxon>
        <taxon>Paracoccaceae</taxon>
        <taxon>Yoonia</taxon>
    </lineage>
</organism>
<dbReference type="PROSITE" id="PS51257">
    <property type="entry name" value="PROKAR_LIPOPROTEIN"/>
    <property type="match status" value="1"/>
</dbReference>
<keyword evidence="1" id="KW-0732">Signal</keyword>
<protein>
    <recommendedName>
        <fullName evidence="4">Lipoprotein</fullName>
    </recommendedName>
</protein>
<dbReference type="EMBL" id="FTPR01000003">
    <property type="protein sequence ID" value="SIT90743.1"/>
    <property type="molecule type" value="Genomic_DNA"/>
</dbReference>
<dbReference type="AlphaFoldDB" id="A0A1R3XK89"/>
<name>A0A1R3XK89_9RHOB</name>
<evidence type="ECO:0008006" key="4">
    <source>
        <dbReference type="Google" id="ProtNLM"/>
    </source>
</evidence>
<sequence>MFAKKMGAAVFIALTTIACSQAEITQPPIPVTPKVAANASGLDVYAGPRSRGAQVPQFRGQEIVQIRTWGAVDGGARSEMIGVNCILDSGVYSAAFQTPANVLVPDYGPNSPALFVRCESGSISGSTTVNVVNKTAQERNASAAGTGLLGAIVIGAVNEARRNNDTDDFGYNPITVQLR</sequence>
<dbReference type="RefSeq" id="WP_076660877.1">
    <property type="nucleotide sequence ID" value="NZ_FTPR01000003.1"/>
</dbReference>
<proteinExistence type="predicted"/>
<feature type="chain" id="PRO_5012142042" description="Lipoprotein" evidence="1">
    <location>
        <begin position="23"/>
        <end position="179"/>
    </location>
</feature>
<keyword evidence="3" id="KW-1185">Reference proteome</keyword>
<feature type="signal peptide" evidence="1">
    <location>
        <begin position="1"/>
        <end position="22"/>
    </location>
</feature>